<comment type="caution">
    <text evidence="1">The sequence shown here is derived from an EMBL/GenBank/DDBJ whole genome shotgun (WGS) entry which is preliminary data.</text>
</comment>
<dbReference type="Proteomes" id="UP000262325">
    <property type="component" value="Unassembled WGS sequence"/>
</dbReference>
<name>A0A3D5QDQ8_FLESI</name>
<dbReference type="AlphaFoldDB" id="A0A3D5QDQ8"/>
<reference evidence="1 2" key="1">
    <citation type="journal article" date="2018" name="Nat. Biotechnol.">
        <title>A standardized bacterial taxonomy based on genome phylogeny substantially revises the tree of life.</title>
        <authorList>
            <person name="Parks D.H."/>
            <person name="Chuvochina M."/>
            <person name="Waite D.W."/>
            <person name="Rinke C."/>
            <person name="Skarshewski A."/>
            <person name="Chaumeil P.A."/>
            <person name="Hugenholtz P."/>
        </authorList>
    </citation>
    <scope>NUCLEOTIDE SEQUENCE [LARGE SCALE GENOMIC DNA]</scope>
    <source>
        <strain evidence="1">UBA8672</strain>
    </source>
</reference>
<gene>
    <name evidence="1" type="ORF">DHM44_08990</name>
</gene>
<sequence length="399" mass="46210">MFKIITFLLLFTSMLYAGVENYLIGLNAYKDGFDSIAEENLQTYLKNAADEEKARFAKYILYKINLQNNNYGKAYEYLEQIEGINDKRFDLTQMKIDKMKILLNTDCSKASDYLINAIGGSIASLYLKSNCPVNDRIVSRISGSNISDKIKAAYTIKLTDNPGLAYQIAKNTSFEQLDKNTIKYLGLLFYKNGRYDIFWKAYKYYKDDRFVNLALNRIFETGDYKGFLESFVYNEPKFKISGENYCRAVKSRIELGENFNCSWIDKCYPEKNKEYIQSKFACLLQNKSSKAKDFINNNFEKEKEFFCKQSGNIISEGYYNSETISGFRSCGNKYKLAELLLRKKRTDDVLNLLKNDNSDKSLYIKAKAYILAGDLEKAKQTAEKINEQKLKNSLFKNNN</sequence>
<dbReference type="RefSeq" id="WP_273265130.1">
    <property type="nucleotide sequence ID" value="NZ_JAAZVV010000013.1"/>
</dbReference>
<evidence type="ECO:0000313" key="1">
    <source>
        <dbReference type="EMBL" id="HCW93804.1"/>
    </source>
</evidence>
<organism evidence="1 2">
    <name type="scientific">Flexistipes sinusarabici</name>
    <dbReference type="NCBI Taxonomy" id="2352"/>
    <lineage>
        <taxon>Bacteria</taxon>
        <taxon>Pseudomonadati</taxon>
        <taxon>Deferribacterota</taxon>
        <taxon>Deferribacteres</taxon>
        <taxon>Deferribacterales</taxon>
        <taxon>Flexistipitaceae</taxon>
        <taxon>Flexistipes</taxon>
    </lineage>
</organism>
<evidence type="ECO:0000313" key="2">
    <source>
        <dbReference type="Proteomes" id="UP000262325"/>
    </source>
</evidence>
<evidence type="ECO:0008006" key="3">
    <source>
        <dbReference type="Google" id="ProtNLM"/>
    </source>
</evidence>
<proteinExistence type="predicted"/>
<dbReference type="EMBL" id="DPPF01000186">
    <property type="protein sequence ID" value="HCW93804.1"/>
    <property type="molecule type" value="Genomic_DNA"/>
</dbReference>
<accession>A0A3D5QDQ8</accession>
<protein>
    <recommendedName>
        <fullName evidence="3">Tetratricopeptide repeat protein</fullName>
    </recommendedName>
</protein>